<dbReference type="Proteomes" id="UP000092993">
    <property type="component" value="Unassembled WGS sequence"/>
</dbReference>
<feature type="compositionally biased region" description="Polar residues" evidence="1">
    <location>
        <begin position="128"/>
        <end position="139"/>
    </location>
</feature>
<accession>A0A1C7M9L7</accession>
<feature type="region of interest" description="Disordered" evidence="1">
    <location>
        <begin position="244"/>
        <end position="290"/>
    </location>
</feature>
<feature type="region of interest" description="Disordered" evidence="1">
    <location>
        <begin position="155"/>
        <end position="189"/>
    </location>
</feature>
<name>A0A1C7M9L7_GRIFR</name>
<keyword evidence="3" id="KW-1185">Reference proteome</keyword>
<feature type="region of interest" description="Disordered" evidence="1">
    <location>
        <begin position="383"/>
        <end position="464"/>
    </location>
</feature>
<comment type="caution">
    <text evidence="2">The sequence shown here is derived from an EMBL/GenBank/DDBJ whole genome shotgun (WGS) entry which is preliminary data.</text>
</comment>
<organism evidence="2 3">
    <name type="scientific">Grifola frondosa</name>
    <name type="common">Maitake</name>
    <name type="synonym">Polyporus frondosus</name>
    <dbReference type="NCBI Taxonomy" id="5627"/>
    <lineage>
        <taxon>Eukaryota</taxon>
        <taxon>Fungi</taxon>
        <taxon>Dikarya</taxon>
        <taxon>Basidiomycota</taxon>
        <taxon>Agaricomycotina</taxon>
        <taxon>Agaricomycetes</taxon>
        <taxon>Polyporales</taxon>
        <taxon>Grifolaceae</taxon>
        <taxon>Grifola</taxon>
    </lineage>
</organism>
<dbReference type="OrthoDB" id="3262173at2759"/>
<evidence type="ECO:0000313" key="3">
    <source>
        <dbReference type="Proteomes" id="UP000092993"/>
    </source>
</evidence>
<evidence type="ECO:0000256" key="1">
    <source>
        <dbReference type="SAM" id="MobiDB-lite"/>
    </source>
</evidence>
<proteinExistence type="predicted"/>
<reference evidence="2 3" key="1">
    <citation type="submission" date="2016-03" db="EMBL/GenBank/DDBJ databases">
        <title>Whole genome sequencing of Grifola frondosa 9006-11.</title>
        <authorList>
            <person name="Min B."/>
            <person name="Park H."/>
            <person name="Kim J.-G."/>
            <person name="Cho H."/>
            <person name="Oh Y.-L."/>
            <person name="Kong W.-S."/>
            <person name="Choi I.-G."/>
        </authorList>
    </citation>
    <scope>NUCLEOTIDE SEQUENCE [LARGE SCALE GENOMIC DNA]</scope>
    <source>
        <strain evidence="2 3">9006-11</strain>
    </source>
</reference>
<gene>
    <name evidence="2" type="ORF">A0H81_06369</name>
</gene>
<protein>
    <submittedName>
        <fullName evidence="2">Uncharacterized protein</fullName>
    </submittedName>
</protein>
<dbReference type="STRING" id="5627.A0A1C7M9L7"/>
<dbReference type="AlphaFoldDB" id="A0A1C7M9L7"/>
<dbReference type="EMBL" id="LUGG01000006">
    <property type="protein sequence ID" value="OBZ73532.1"/>
    <property type="molecule type" value="Genomic_DNA"/>
</dbReference>
<feature type="compositionally biased region" description="Acidic residues" evidence="1">
    <location>
        <begin position="55"/>
        <end position="65"/>
    </location>
</feature>
<evidence type="ECO:0000313" key="2">
    <source>
        <dbReference type="EMBL" id="OBZ73532.1"/>
    </source>
</evidence>
<dbReference type="OMA" id="AFCKDCQ"/>
<feature type="region of interest" description="Disordered" evidence="1">
    <location>
        <begin position="54"/>
        <end position="143"/>
    </location>
</feature>
<feature type="compositionally biased region" description="Polar residues" evidence="1">
    <location>
        <begin position="411"/>
        <end position="421"/>
    </location>
</feature>
<sequence>MMNNAFRSSESSPGSVKITYSGRHKVSQIVHQILNLLTHVSRAEETGEYYKLADFQEEEESEEEPPPSNGKSKPKSPILRIPPMKSAAKKTPPKIDVVLPGPPPKRDSAGPSLTEKTPITKGKKSAHSRGSSLASNNMESPKEYIPTSVVTGTLSSARFSPIPGRTQTPESMADDRSSIGDTPRNPRVRKTEAERMQFLQNEPLTGAVEPHRVFCTGCNKWVPLNPKLRYVMRLWVDHRKQCGKQAPPIENTQSVSPTKEIEEEEDTATSPGARKKRSSEHERQTALENDSFLGEVRPHEVYCKGCQGWIKLSGNTRFALWNWRVHRDRCPGVVRATAAERNAKLADDVMVESYTDREVVCKACRATIAFDEEDDNTLANWDEHKTSCPNRQASATFDPGPSRARVASIEAQDSSTRSNPTADIPIVKSEETTSPASLKRAREDDDEDEERLVRPRTQAYRPRDGNGPGFLDWLVSPIRNFIRGFAME</sequence>